<dbReference type="EMBL" id="CAJNRF010011465">
    <property type="protein sequence ID" value="CAF2131893.1"/>
    <property type="molecule type" value="Genomic_DNA"/>
</dbReference>
<organism evidence="2 4">
    <name type="scientific">Rotaria magnacalcarata</name>
    <dbReference type="NCBI Taxonomy" id="392030"/>
    <lineage>
        <taxon>Eukaryota</taxon>
        <taxon>Metazoa</taxon>
        <taxon>Spiralia</taxon>
        <taxon>Gnathifera</taxon>
        <taxon>Rotifera</taxon>
        <taxon>Eurotatoria</taxon>
        <taxon>Bdelloidea</taxon>
        <taxon>Philodinida</taxon>
        <taxon>Philodinidae</taxon>
        <taxon>Rotaria</taxon>
    </lineage>
</organism>
<evidence type="ECO:0000313" key="3">
    <source>
        <dbReference type="EMBL" id="CAF4258902.1"/>
    </source>
</evidence>
<evidence type="ECO:0000313" key="5">
    <source>
        <dbReference type="Proteomes" id="UP000663866"/>
    </source>
</evidence>
<accession>A0A816VTZ3</accession>
<evidence type="ECO:0000313" key="4">
    <source>
        <dbReference type="Proteomes" id="UP000663856"/>
    </source>
</evidence>
<proteinExistence type="predicted"/>
<sequence>MNSNFSQIVQYESDEEMVNENNQVQDSIKKRRKYKVYTWVKDIVFNNKEDALKYIDNENQWGHYFTNYTKDGKKAYYRRNKVRYRTTQCSARVCLFYDANNDDVVLFRSDEIHTHQNIKTISKISIEIKTEINKLIEFKLKPKAILESLHGQRRYGQSIISLGQLEQWCIDCNLLPENDDEAFVTSYEFMYDEEEDDDDVNNTINDPDENNAKFRIFISTKRLLKLALNATKIHADATYRLIWQGFPVLIVGTTGLDRLFHPFGMAICSNEKTKDLKFIFESLKKGVEKINEEQYSPIILISDASNAIRNAFEMIFGKRLLIMCWAHMRRNIISKIQ</sequence>
<keyword evidence="5" id="KW-1185">Reference proteome</keyword>
<dbReference type="Proteomes" id="UP000663866">
    <property type="component" value="Unassembled WGS sequence"/>
</dbReference>
<feature type="domain" description="MULE transposase" evidence="1">
    <location>
        <begin position="233"/>
        <end position="329"/>
    </location>
</feature>
<dbReference type="Proteomes" id="UP000663856">
    <property type="component" value="Unassembled WGS sequence"/>
</dbReference>
<comment type="caution">
    <text evidence="2">The sequence shown here is derived from an EMBL/GenBank/DDBJ whole genome shotgun (WGS) entry which is preliminary data.</text>
</comment>
<reference evidence="2" key="1">
    <citation type="submission" date="2021-02" db="EMBL/GenBank/DDBJ databases">
        <authorList>
            <person name="Nowell W R."/>
        </authorList>
    </citation>
    <scope>NUCLEOTIDE SEQUENCE</scope>
</reference>
<dbReference type="EMBL" id="CAJOBG010009102">
    <property type="protein sequence ID" value="CAF4258902.1"/>
    <property type="molecule type" value="Genomic_DNA"/>
</dbReference>
<dbReference type="InterPro" id="IPR018289">
    <property type="entry name" value="MULE_transposase_dom"/>
</dbReference>
<dbReference type="Pfam" id="PF10551">
    <property type="entry name" value="MULE"/>
    <property type="match status" value="1"/>
</dbReference>
<name>A0A816VTZ3_9BILA</name>
<gene>
    <name evidence="3" type="ORF">OVN521_LOCUS29449</name>
    <name evidence="2" type="ORF">WKI299_LOCUS26469</name>
</gene>
<evidence type="ECO:0000313" key="2">
    <source>
        <dbReference type="EMBL" id="CAF2131893.1"/>
    </source>
</evidence>
<dbReference type="AlphaFoldDB" id="A0A816VTZ3"/>
<protein>
    <recommendedName>
        <fullName evidence="1">MULE transposase domain-containing protein</fullName>
    </recommendedName>
</protein>
<evidence type="ECO:0000259" key="1">
    <source>
        <dbReference type="Pfam" id="PF10551"/>
    </source>
</evidence>